<name>A0A8S0RUF5_OLEEU</name>
<dbReference type="AlphaFoldDB" id="A0A8S0RUF5"/>
<proteinExistence type="predicted"/>
<comment type="caution">
    <text evidence="1">The sequence shown here is derived from an EMBL/GenBank/DDBJ whole genome shotgun (WGS) entry which is preliminary data.</text>
</comment>
<dbReference type="Proteomes" id="UP000594638">
    <property type="component" value="Unassembled WGS sequence"/>
</dbReference>
<evidence type="ECO:0000313" key="2">
    <source>
        <dbReference type="Proteomes" id="UP000594638"/>
    </source>
</evidence>
<evidence type="ECO:0000313" key="1">
    <source>
        <dbReference type="EMBL" id="CAA2982908.1"/>
    </source>
</evidence>
<reference evidence="1 2" key="1">
    <citation type="submission" date="2019-12" db="EMBL/GenBank/DDBJ databases">
        <authorList>
            <person name="Alioto T."/>
            <person name="Alioto T."/>
            <person name="Gomez Garrido J."/>
        </authorList>
    </citation>
    <scope>NUCLEOTIDE SEQUENCE [LARGE SCALE GENOMIC DNA]</scope>
</reference>
<protein>
    <submittedName>
        <fullName evidence="1">Uncharacterized protein</fullName>
    </submittedName>
</protein>
<sequence length="62" mass="7011">DSANLDVPSPCAPLLALNRNQTEKRLITVWDPAQQSALRTTHYPEEIGHIFDSTQLVNVIRR</sequence>
<dbReference type="EMBL" id="CACTIH010003709">
    <property type="protein sequence ID" value="CAA2982908.1"/>
    <property type="molecule type" value="Genomic_DNA"/>
</dbReference>
<keyword evidence="2" id="KW-1185">Reference proteome</keyword>
<organism evidence="1 2">
    <name type="scientific">Olea europaea subsp. europaea</name>
    <dbReference type="NCBI Taxonomy" id="158383"/>
    <lineage>
        <taxon>Eukaryota</taxon>
        <taxon>Viridiplantae</taxon>
        <taxon>Streptophyta</taxon>
        <taxon>Embryophyta</taxon>
        <taxon>Tracheophyta</taxon>
        <taxon>Spermatophyta</taxon>
        <taxon>Magnoliopsida</taxon>
        <taxon>eudicotyledons</taxon>
        <taxon>Gunneridae</taxon>
        <taxon>Pentapetalae</taxon>
        <taxon>asterids</taxon>
        <taxon>lamiids</taxon>
        <taxon>Lamiales</taxon>
        <taxon>Oleaceae</taxon>
        <taxon>Oleeae</taxon>
        <taxon>Olea</taxon>
    </lineage>
</organism>
<dbReference type="Gramene" id="OE9A070308T1">
    <property type="protein sequence ID" value="OE9A070308C1"/>
    <property type="gene ID" value="OE9A070308"/>
</dbReference>
<accession>A0A8S0RUF5</accession>
<gene>
    <name evidence="1" type="ORF">OLEA9_A070308</name>
</gene>
<feature type="non-terminal residue" evidence="1">
    <location>
        <position position="62"/>
    </location>
</feature>